<dbReference type="EMBL" id="MN739253">
    <property type="protein sequence ID" value="QHS95552.1"/>
    <property type="molecule type" value="Genomic_DNA"/>
</dbReference>
<accession>A0A6C0BU29</accession>
<sequence length="57" mass="7125">MRAEKVEKYKELKDKKGTEEYDKYFLKYSPYEAAIVRKERKMTRKISQKKRKSTKWF</sequence>
<name>A0A6C0BU29_9ZZZZ</name>
<dbReference type="AlphaFoldDB" id="A0A6C0BU29"/>
<proteinExistence type="predicted"/>
<organism evidence="1">
    <name type="scientific">viral metagenome</name>
    <dbReference type="NCBI Taxonomy" id="1070528"/>
    <lineage>
        <taxon>unclassified sequences</taxon>
        <taxon>metagenomes</taxon>
        <taxon>organismal metagenomes</taxon>
    </lineage>
</organism>
<reference evidence="1" key="1">
    <citation type="journal article" date="2020" name="Nature">
        <title>Giant virus diversity and host interactions through global metagenomics.</title>
        <authorList>
            <person name="Schulz F."/>
            <person name="Roux S."/>
            <person name="Paez-Espino D."/>
            <person name="Jungbluth S."/>
            <person name="Walsh D.A."/>
            <person name="Denef V.J."/>
            <person name="McMahon K.D."/>
            <person name="Konstantinidis K.T."/>
            <person name="Eloe-Fadrosh E.A."/>
            <person name="Kyrpides N.C."/>
            <person name="Woyke T."/>
        </authorList>
    </citation>
    <scope>NUCLEOTIDE SEQUENCE</scope>
    <source>
        <strain evidence="1">GVMAG-M-3300018868-6</strain>
    </source>
</reference>
<evidence type="ECO:0000313" key="1">
    <source>
        <dbReference type="EMBL" id="QHS95552.1"/>
    </source>
</evidence>
<protein>
    <submittedName>
        <fullName evidence="1">Uncharacterized protein</fullName>
    </submittedName>
</protein>